<feature type="domain" description="Rhodanese" evidence="1">
    <location>
        <begin position="233"/>
        <end position="279"/>
    </location>
</feature>
<dbReference type="OrthoDB" id="132045at2157"/>
<keyword evidence="3" id="KW-1185">Reference proteome</keyword>
<evidence type="ECO:0000259" key="1">
    <source>
        <dbReference type="PROSITE" id="PS50206"/>
    </source>
</evidence>
<dbReference type="Pfam" id="PF01637">
    <property type="entry name" value="ATPase_2"/>
    <property type="match status" value="1"/>
</dbReference>
<protein>
    <submittedName>
        <fullName evidence="2">ATPase</fullName>
    </submittedName>
</protein>
<dbReference type="AlphaFoldDB" id="A0A1W6K3R2"/>
<dbReference type="SUPFAM" id="SSF52540">
    <property type="entry name" value="P-loop containing nucleoside triphosphate hydrolases"/>
    <property type="match status" value="1"/>
</dbReference>
<name>A0A1W6K3R2_9CREN</name>
<dbReference type="PANTHER" id="PTHR34301">
    <property type="entry name" value="DNA-BINDING PROTEIN-RELATED"/>
    <property type="match status" value="1"/>
</dbReference>
<dbReference type="PROSITE" id="PS50206">
    <property type="entry name" value="RHODANESE_3"/>
    <property type="match status" value="1"/>
</dbReference>
<dbReference type="Proteomes" id="UP000193404">
    <property type="component" value="Chromosome"/>
</dbReference>
<reference evidence="2 3" key="1">
    <citation type="submission" date="2017-03" db="EMBL/GenBank/DDBJ databases">
        <title>Sulfur activation and transportation mechanism of thermophilic Archaea Acidianus manzaensis YN-25.</title>
        <authorList>
            <person name="Ma Y."/>
            <person name="Yang Y."/>
            <person name="Xia J."/>
        </authorList>
    </citation>
    <scope>NUCLEOTIDE SEQUENCE [LARGE SCALE GENOMIC DNA]</scope>
    <source>
        <strain evidence="2 3">YN-25</strain>
    </source>
</reference>
<dbReference type="EMBL" id="CP020477">
    <property type="protein sequence ID" value="ARM77181.1"/>
    <property type="molecule type" value="Genomic_DNA"/>
</dbReference>
<dbReference type="STRING" id="282676.B6F84_11695"/>
<organism evidence="2 3">
    <name type="scientific">Acidianus manzaensis</name>
    <dbReference type="NCBI Taxonomy" id="282676"/>
    <lineage>
        <taxon>Archaea</taxon>
        <taxon>Thermoproteota</taxon>
        <taxon>Thermoprotei</taxon>
        <taxon>Sulfolobales</taxon>
        <taxon>Sulfolobaceae</taxon>
        <taxon>Acidianus</taxon>
    </lineage>
</organism>
<dbReference type="GO" id="GO:0005524">
    <property type="term" value="F:ATP binding"/>
    <property type="evidence" value="ECO:0007669"/>
    <property type="project" value="InterPro"/>
</dbReference>
<dbReference type="InterPro" id="IPR001763">
    <property type="entry name" value="Rhodanese-like_dom"/>
</dbReference>
<dbReference type="PANTHER" id="PTHR34301:SF8">
    <property type="entry name" value="ATPASE DOMAIN-CONTAINING PROTEIN"/>
    <property type="match status" value="1"/>
</dbReference>
<sequence length="374" mass="42180">MFIYGVPTTNPFGREKEIGVLSNFLKSGQPVGLMGVRRVGKTSLLLASLHRVSLPYIYVSAEEFTSGKSFDFYSFVSSYAVSVTSVLYSFAGYKVLIEKGKSVVKQLRDLIGAVKVTFNIPEVSATLDVTLDKVERKKRLEDEFPKIVDLPQIMAEKFGIPKVVVAIDEFQYLTLAKQSMPNIFHVLRSKWQFHTRVSYVISGSLIGMMDELLNSKDQPFYQFFYLMKVEPLSSKASKEFLKRGFEYYGVRINDEEIDEIINYVDGLPAWLNLVGLKIVNERKSVGDVLNSLVEDVNVVNAVEGDLKKLSPKAKSVVKKLAILGGEGRPKDLGDDRWGVIRALQQLIRYGIVEKKDRGIYKIIDPLLVHYLKGD</sequence>
<gene>
    <name evidence="2" type="ORF">B6F84_11695</name>
</gene>
<dbReference type="Gene3D" id="3.40.50.300">
    <property type="entry name" value="P-loop containing nucleotide triphosphate hydrolases"/>
    <property type="match status" value="1"/>
</dbReference>
<evidence type="ECO:0000313" key="2">
    <source>
        <dbReference type="EMBL" id="ARM77181.1"/>
    </source>
</evidence>
<evidence type="ECO:0000313" key="3">
    <source>
        <dbReference type="Proteomes" id="UP000193404"/>
    </source>
</evidence>
<accession>A0A1W6K3R2</accession>
<dbReference type="InterPro" id="IPR011579">
    <property type="entry name" value="ATPase_dom"/>
</dbReference>
<dbReference type="InterPro" id="IPR027417">
    <property type="entry name" value="P-loop_NTPase"/>
</dbReference>
<proteinExistence type="predicted"/>
<dbReference type="KEGG" id="aman:B6F84_11695"/>
<dbReference type="Gene3D" id="1.10.8.60">
    <property type="match status" value="1"/>
</dbReference>